<evidence type="ECO:0000313" key="6">
    <source>
        <dbReference type="EnsemblMetazoa" id="tetur34g01030.1"/>
    </source>
</evidence>
<evidence type="ECO:0000256" key="2">
    <source>
        <dbReference type="ARBA" id="ARBA00022771"/>
    </source>
</evidence>
<evidence type="ECO:0000256" key="4">
    <source>
        <dbReference type="PROSITE-ProRule" id="PRU00146"/>
    </source>
</evidence>
<dbReference type="Gene3D" id="3.30.40.10">
    <property type="entry name" value="Zinc/RING finger domain, C3HC4 (zinc finger)"/>
    <property type="match status" value="1"/>
</dbReference>
<accession>T1L302</accession>
<protein>
    <recommendedName>
        <fullName evidence="5">PHD-type domain-containing protein</fullName>
    </recommendedName>
</protein>
<dbReference type="Pfam" id="PF00628">
    <property type="entry name" value="PHD"/>
    <property type="match status" value="1"/>
</dbReference>
<dbReference type="AlphaFoldDB" id="T1L302"/>
<dbReference type="EMBL" id="CAEY01000994">
    <property type="status" value="NOT_ANNOTATED_CDS"/>
    <property type="molecule type" value="Genomic_DNA"/>
</dbReference>
<dbReference type="PROSITE" id="PS01359">
    <property type="entry name" value="ZF_PHD_1"/>
    <property type="match status" value="1"/>
</dbReference>
<keyword evidence="1" id="KW-0479">Metal-binding</keyword>
<keyword evidence="2 4" id="KW-0863">Zinc-finger</keyword>
<evidence type="ECO:0000313" key="7">
    <source>
        <dbReference type="Proteomes" id="UP000015104"/>
    </source>
</evidence>
<keyword evidence="7" id="KW-1185">Reference proteome</keyword>
<evidence type="ECO:0000259" key="5">
    <source>
        <dbReference type="PROSITE" id="PS50016"/>
    </source>
</evidence>
<evidence type="ECO:0000256" key="1">
    <source>
        <dbReference type="ARBA" id="ARBA00022723"/>
    </source>
</evidence>
<dbReference type="InterPro" id="IPR001965">
    <property type="entry name" value="Znf_PHD"/>
</dbReference>
<sequence length="56" mass="6454">MLSSLKNKRWLCHECKKTTGQKTTIGCDVCLSWYHLRCVGLKSAPKTEFYKCPECV</sequence>
<dbReference type="PROSITE" id="PS50016">
    <property type="entry name" value="ZF_PHD_2"/>
    <property type="match status" value="1"/>
</dbReference>
<feature type="domain" description="PHD-type" evidence="5">
    <location>
        <begin position="9"/>
        <end position="56"/>
    </location>
</feature>
<dbReference type="InterPro" id="IPR019787">
    <property type="entry name" value="Znf_PHD-finger"/>
</dbReference>
<name>T1L302_TETUR</name>
<evidence type="ECO:0000256" key="3">
    <source>
        <dbReference type="ARBA" id="ARBA00022833"/>
    </source>
</evidence>
<dbReference type="InterPro" id="IPR011011">
    <property type="entry name" value="Znf_FYVE_PHD"/>
</dbReference>
<organism evidence="6 7">
    <name type="scientific">Tetranychus urticae</name>
    <name type="common">Two-spotted spider mite</name>
    <dbReference type="NCBI Taxonomy" id="32264"/>
    <lineage>
        <taxon>Eukaryota</taxon>
        <taxon>Metazoa</taxon>
        <taxon>Ecdysozoa</taxon>
        <taxon>Arthropoda</taxon>
        <taxon>Chelicerata</taxon>
        <taxon>Arachnida</taxon>
        <taxon>Acari</taxon>
        <taxon>Acariformes</taxon>
        <taxon>Trombidiformes</taxon>
        <taxon>Prostigmata</taxon>
        <taxon>Eleutherengona</taxon>
        <taxon>Raphignathae</taxon>
        <taxon>Tetranychoidea</taxon>
        <taxon>Tetranychidae</taxon>
        <taxon>Tetranychus</taxon>
    </lineage>
</organism>
<dbReference type="InterPro" id="IPR019786">
    <property type="entry name" value="Zinc_finger_PHD-type_CS"/>
</dbReference>
<dbReference type="SMART" id="SM00249">
    <property type="entry name" value="PHD"/>
    <property type="match status" value="1"/>
</dbReference>
<dbReference type="STRING" id="32264.T1L302"/>
<dbReference type="InterPro" id="IPR013083">
    <property type="entry name" value="Znf_RING/FYVE/PHD"/>
</dbReference>
<dbReference type="Proteomes" id="UP000015104">
    <property type="component" value="Unassembled WGS sequence"/>
</dbReference>
<dbReference type="GO" id="GO:0008270">
    <property type="term" value="F:zinc ion binding"/>
    <property type="evidence" value="ECO:0007669"/>
    <property type="project" value="UniProtKB-KW"/>
</dbReference>
<proteinExistence type="predicted"/>
<dbReference type="EnsemblMetazoa" id="tetur34g01030.1">
    <property type="protein sequence ID" value="tetur34g01030.1"/>
    <property type="gene ID" value="tetur34g01030"/>
</dbReference>
<reference evidence="6" key="2">
    <citation type="submission" date="2015-06" db="UniProtKB">
        <authorList>
            <consortium name="EnsemblMetazoa"/>
        </authorList>
    </citation>
    <scope>IDENTIFICATION</scope>
</reference>
<dbReference type="HOGENOM" id="CLU_3016841_0_0_1"/>
<reference evidence="7" key="1">
    <citation type="submission" date="2011-08" db="EMBL/GenBank/DDBJ databases">
        <authorList>
            <person name="Rombauts S."/>
        </authorList>
    </citation>
    <scope>NUCLEOTIDE SEQUENCE</scope>
    <source>
        <strain evidence="7">London</strain>
    </source>
</reference>
<dbReference type="SUPFAM" id="SSF57903">
    <property type="entry name" value="FYVE/PHD zinc finger"/>
    <property type="match status" value="1"/>
</dbReference>
<keyword evidence="3" id="KW-0862">Zinc</keyword>